<gene>
    <name evidence="2" type="ORF">MMF98_18485</name>
</gene>
<evidence type="ECO:0000313" key="3">
    <source>
        <dbReference type="Proteomes" id="UP001139447"/>
    </source>
</evidence>
<dbReference type="SUPFAM" id="SSF54593">
    <property type="entry name" value="Glyoxalase/Bleomycin resistance protein/Dihydroxybiphenyl dioxygenase"/>
    <property type="match status" value="1"/>
</dbReference>
<dbReference type="Gene3D" id="3.10.180.10">
    <property type="entry name" value="2,3-Dihydroxybiphenyl 1,2-Dioxygenase, domain 1"/>
    <property type="match status" value="1"/>
</dbReference>
<dbReference type="PROSITE" id="PS51819">
    <property type="entry name" value="VOC"/>
    <property type="match status" value="1"/>
</dbReference>
<dbReference type="Pfam" id="PF00903">
    <property type="entry name" value="Glyoxalase"/>
    <property type="match status" value="1"/>
</dbReference>
<proteinExistence type="predicted"/>
<protein>
    <submittedName>
        <fullName evidence="2">VOC family protein</fullName>
    </submittedName>
</protein>
<dbReference type="RefSeq" id="WP_243308351.1">
    <property type="nucleotide sequence ID" value="NZ_JALGBI010000002.1"/>
</dbReference>
<dbReference type="Proteomes" id="UP001139447">
    <property type="component" value="Unassembled WGS sequence"/>
</dbReference>
<dbReference type="InterPro" id="IPR037523">
    <property type="entry name" value="VOC_core"/>
</dbReference>
<evidence type="ECO:0000313" key="2">
    <source>
        <dbReference type="EMBL" id="MCJ0765205.1"/>
    </source>
</evidence>
<accession>A0A9X1VXP6</accession>
<dbReference type="InterPro" id="IPR004360">
    <property type="entry name" value="Glyas_Fos-R_dOase_dom"/>
</dbReference>
<organism evidence="2 3">
    <name type="scientific">Variovorax terrae</name>
    <dbReference type="NCBI Taxonomy" id="2923278"/>
    <lineage>
        <taxon>Bacteria</taxon>
        <taxon>Pseudomonadati</taxon>
        <taxon>Pseudomonadota</taxon>
        <taxon>Betaproteobacteria</taxon>
        <taxon>Burkholderiales</taxon>
        <taxon>Comamonadaceae</taxon>
        <taxon>Variovorax</taxon>
    </lineage>
</organism>
<dbReference type="PANTHER" id="PTHR36503:SF2">
    <property type="entry name" value="BLR2408 PROTEIN"/>
    <property type="match status" value="1"/>
</dbReference>
<reference evidence="2" key="1">
    <citation type="submission" date="2022-03" db="EMBL/GenBank/DDBJ databases">
        <authorList>
            <person name="Woo C.Y."/>
        </authorList>
    </citation>
    <scope>NUCLEOTIDE SEQUENCE</scope>
    <source>
        <strain evidence="2">CYS-02</strain>
    </source>
</reference>
<dbReference type="PANTHER" id="PTHR36503">
    <property type="entry name" value="BLR2520 PROTEIN"/>
    <property type="match status" value="1"/>
</dbReference>
<keyword evidence="3" id="KW-1185">Reference proteome</keyword>
<evidence type="ECO:0000259" key="1">
    <source>
        <dbReference type="PROSITE" id="PS51819"/>
    </source>
</evidence>
<name>A0A9X1VXP6_9BURK</name>
<dbReference type="AlphaFoldDB" id="A0A9X1VXP6"/>
<comment type="caution">
    <text evidence="2">The sequence shown here is derived from an EMBL/GenBank/DDBJ whole genome shotgun (WGS) entry which is preliminary data.</text>
</comment>
<dbReference type="EMBL" id="JALGBI010000002">
    <property type="protein sequence ID" value="MCJ0765205.1"/>
    <property type="molecule type" value="Genomic_DNA"/>
</dbReference>
<sequence>MTKMIFVSLPVTDLQASIAFYKALGFQQNPQFSDDTAACMVWSEAIYAMLLTHAKWRTFTDRPLPPHGSTGVMLSLALDSRDAVDAMNNAAAAHGGQADVNPVQELGFMYGRDLADRDGNLWGAFWMDPAAMPASDRQS</sequence>
<feature type="domain" description="VOC" evidence="1">
    <location>
        <begin position="3"/>
        <end position="127"/>
    </location>
</feature>
<dbReference type="InterPro" id="IPR029068">
    <property type="entry name" value="Glyas_Bleomycin-R_OHBP_Dase"/>
</dbReference>